<feature type="transmembrane region" description="Helical" evidence="17">
    <location>
        <begin position="239"/>
        <end position="260"/>
    </location>
</feature>
<comment type="subcellular location">
    <subcellularLocation>
        <location evidence="1 17">Cell membrane</location>
        <topology evidence="1 17">Multi-pass membrane protein</topology>
    </subcellularLocation>
</comment>
<feature type="transmembrane region" description="Helical" evidence="17">
    <location>
        <begin position="41"/>
        <end position="59"/>
    </location>
</feature>
<evidence type="ECO:0000256" key="13">
    <source>
        <dbReference type="ARBA" id="ARBA00023316"/>
    </source>
</evidence>
<dbReference type="RefSeq" id="WP_054968091.1">
    <property type="nucleotide sequence ID" value="NZ_LJCO01000020.1"/>
</dbReference>
<keyword evidence="19" id="KW-1185">Reference proteome</keyword>
<evidence type="ECO:0000256" key="2">
    <source>
        <dbReference type="ARBA" id="ARBA00010621"/>
    </source>
</evidence>
<comment type="caution">
    <text evidence="18">The sequence shown here is derived from an EMBL/GenBank/DDBJ whole genome shotgun (WGS) entry which is preliminary data.</text>
</comment>
<dbReference type="GO" id="GO:0009252">
    <property type="term" value="P:peptidoglycan biosynthetic process"/>
    <property type="evidence" value="ECO:0007669"/>
    <property type="project" value="UniProtKB-KW"/>
</dbReference>
<keyword evidence="8 17" id="KW-0133">Cell shape</keyword>
<feature type="transmembrane region" description="Helical" evidence="17">
    <location>
        <begin position="205"/>
        <end position="227"/>
    </location>
</feature>
<keyword evidence="9 17" id="KW-0573">Peptidoglycan synthesis</keyword>
<evidence type="ECO:0000313" key="19">
    <source>
        <dbReference type="Proteomes" id="UP000050482"/>
    </source>
</evidence>
<keyword evidence="10 17" id="KW-1133">Transmembrane helix</keyword>
<feature type="transmembrane region" description="Helical" evidence="17">
    <location>
        <begin position="6"/>
        <end position="29"/>
    </location>
</feature>
<dbReference type="GO" id="GO:0008360">
    <property type="term" value="P:regulation of cell shape"/>
    <property type="evidence" value="ECO:0007669"/>
    <property type="project" value="UniProtKB-KW"/>
</dbReference>
<accession>A0A0P9CYN1</accession>
<dbReference type="EMBL" id="LJCO01000020">
    <property type="protein sequence ID" value="KPV44860.1"/>
    <property type="molecule type" value="Genomic_DNA"/>
</dbReference>
<dbReference type="PANTHER" id="PTHR30622:SF4">
    <property type="entry name" value="UNDECAPRENYL-DIPHOSPHATASE"/>
    <property type="match status" value="1"/>
</dbReference>
<comment type="similarity">
    <text evidence="2 17">Belongs to the UppP family.</text>
</comment>
<evidence type="ECO:0000256" key="11">
    <source>
        <dbReference type="ARBA" id="ARBA00023136"/>
    </source>
</evidence>
<dbReference type="GO" id="GO:0071555">
    <property type="term" value="P:cell wall organization"/>
    <property type="evidence" value="ECO:0007669"/>
    <property type="project" value="UniProtKB-KW"/>
</dbReference>
<dbReference type="STRING" id="471514.AN477_05090"/>
<evidence type="ECO:0000256" key="15">
    <source>
        <dbReference type="ARBA" id="ARBA00032932"/>
    </source>
</evidence>
<feature type="transmembrane region" description="Helical" evidence="17">
    <location>
        <begin position="176"/>
        <end position="193"/>
    </location>
</feature>
<keyword evidence="11 17" id="KW-0472">Membrane</keyword>
<evidence type="ECO:0000256" key="4">
    <source>
        <dbReference type="ARBA" id="ARBA00021581"/>
    </source>
</evidence>
<keyword evidence="12 17" id="KW-0046">Antibiotic resistance</keyword>
<evidence type="ECO:0000256" key="17">
    <source>
        <dbReference type="HAMAP-Rule" id="MF_01006"/>
    </source>
</evidence>
<dbReference type="GO" id="GO:0050380">
    <property type="term" value="F:undecaprenyl-diphosphatase activity"/>
    <property type="evidence" value="ECO:0007669"/>
    <property type="project" value="UniProtKB-UniRule"/>
</dbReference>
<evidence type="ECO:0000256" key="6">
    <source>
        <dbReference type="ARBA" id="ARBA00022692"/>
    </source>
</evidence>
<protein>
    <recommendedName>
        <fullName evidence="4 17">Undecaprenyl-diphosphatase</fullName>
        <ecNumber evidence="3 17">3.6.1.27</ecNumber>
    </recommendedName>
    <alternativeName>
        <fullName evidence="15 17">Bacitracin resistance protein</fullName>
    </alternativeName>
    <alternativeName>
        <fullName evidence="14 17">Undecaprenyl pyrophosphate phosphatase</fullName>
    </alternativeName>
</protein>
<evidence type="ECO:0000256" key="3">
    <source>
        <dbReference type="ARBA" id="ARBA00012374"/>
    </source>
</evidence>
<comment type="function">
    <text evidence="17">Catalyzes the dephosphorylation of undecaprenyl diphosphate (UPP). Confers resistance to bacitracin.</text>
</comment>
<keyword evidence="7 17" id="KW-0378">Hydrolase</keyword>
<evidence type="ECO:0000256" key="14">
    <source>
        <dbReference type="ARBA" id="ARBA00032707"/>
    </source>
</evidence>
<evidence type="ECO:0000256" key="8">
    <source>
        <dbReference type="ARBA" id="ARBA00022960"/>
    </source>
</evidence>
<evidence type="ECO:0000256" key="12">
    <source>
        <dbReference type="ARBA" id="ARBA00023251"/>
    </source>
</evidence>
<dbReference type="HAMAP" id="MF_01006">
    <property type="entry name" value="Undec_diphosphatase"/>
    <property type="match status" value="1"/>
</dbReference>
<evidence type="ECO:0000256" key="16">
    <source>
        <dbReference type="ARBA" id="ARBA00047594"/>
    </source>
</evidence>
<dbReference type="EC" id="3.6.1.27" evidence="3 17"/>
<dbReference type="InterPro" id="IPR003824">
    <property type="entry name" value="UppP"/>
</dbReference>
<gene>
    <name evidence="17" type="primary">uppP</name>
    <name evidence="18" type="ORF">AN477_05090</name>
</gene>
<dbReference type="AlphaFoldDB" id="A0A0P9CYN1"/>
<evidence type="ECO:0000256" key="9">
    <source>
        <dbReference type="ARBA" id="ARBA00022984"/>
    </source>
</evidence>
<evidence type="ECO:0000256" key="5">
    <source>
        <dbReference type="ARBA" id="ARBA00022475"/>
    </source>
</evidence>
<dbReference type="OrthoDB" id="9808289at2"/>
<dbReference type="Pfam" id="PF02673">
    <property type="entry name" value="BacA"/>
    <property type="match status" value="1"/>
</dbReference>
<dbReference type="PANTHER" id="PTHR30622">
    <property type="entry name" value="UNDECAPRENYL-DIPHOSPHATASE"/>
    <property type="match status" value="1"/>
</dbReference>
<evidence type="ECO:0000256" key="7">
    <source>
        <dbReference type="ARBA" id="ARBA00022801"/>
    </source>
</evidence>
<reference evidence="18 19" key="1">
    <citation type="submission" date="2015-09" db="EMBL/GenBank/DDBJ databases">
        <title>Draft genome sequence of Alicyclobacillus ferrooxydans DSM 22381.</title>
        <authorList>
            <person name="Hemp J."/>
        </authorList>
    </citation>
    <scope>NUCLEOTIDE SEQUENCE [LARGE SCALE GENOMIC DNA]</scope>
    <source>
        <strain evidence="18 19">TC-34</strain>
    </source>
</reference>
<keyword evidence="5 17" id="KW-1003">Cell membrane</keyword>
<feature type="transmembrane region" description="Helical" evidence="17">
    <location>
        <begin position="71"/>
        <end position="92"/>
    </location>
</feature>
<proteinExistence type="inferred from homology"/>
<dbReference type="Proteomes" id="UP000050482">
    <property type="component" value="Unassembled WGS sequence"/>
</dbReference>
<dbReference type="PATRIC" id="fig|471514.4.peg.3184"/>
<keyword evidence="6 17" id="KW-0812">Transmembrane</keyword>
<organism evidence="18 19">
    <name type="scientific">Alicyclobacillus ferrooxydans</name>
    <dbReference type="NCBI Taxonomy" id="471514"/>
    <lineage>
        <taxon>Bacteria</taxon>
        <taxon>Bacillati</taxon>
        <taxon>Bacillota</taxon>
        <taxon>Bacilli</taxon>
        <taxon>Bacillales</taxon>
        <taxon>Alicyclobacillaceae</taxon>
        <taxon>Alicyclobacillus</taxon>
    </lineage>
</organism>
<evidence type="ECO:0000313" key="18">
    <source>
        <dbReference type="EMBL" id="KPV44860.1"/>
    </source>
</evidence>
<sequence>MTTLQALVLGIVQGITEFLPISSSGHLVLLERIWHIQGSGLLFVTLLHVGTLAAVLFAMKDDVMTLLRNPFSWTGRMILVALIPTAIVGAVFEEFFEHLFQNPVTVGFEFVITGVVLWWIDTITTGHKELEDVKPTDALWIGTLQGAAIIPALSRSGLTIAAGLWRGLDRDTAGRFSFLLSIPAIIGATLVQLDDVFEAPRQALGGLTATTAIVGTLAALVAGYIAVKWTLWLIKRAKMRYFAIYVWALALFVFFDQLFYHHWFPPLW</sequence>
<keyword evidence="13 17" id="KW-0961">Cell wall biogenesis/degradation</keyword>
<name>A0A0P9CYN1_9BACL</name>
<comment type="miscellaneous">
    <text evidence="17">Bacitracin is thought to be involved in the inhibition of peptidoglycan synthesis by sequestering undecaprenyl diphosphate, thereby reducing the pool of lipid carrier available.</text>
</comment>
<evidence type="ECO:0000256" key="1">
    <source>
        <dbReference type="ARBA" id="ARBA00004651"/>
    </source>
</evidence>
<evidence type="ECO:0000256" key="10">
    <source>
        <dbReference type="ARBA" id="ARBA00022989"/>
    </source>
</evidence>
<comment type="catalytic activity">
    <reaction evidence="16 17">
        <text>di-trans,octa-cis-undecaprenyl diphosphate + H2O = di-trans,octa-cis-undecaprenyl phosphate + phosphate + H(+)</text>
        <dbReference type="Rhea" id="RHEA:28094"/>
        <dbReference type="ChEBI" id="CHEBI:15377"/>
        <dbReference type="ChEBI" id="CHEBI:15378"/>
        <dbReference type="ChEBI" id="CHEBI:43474"/>
        <dbReference type="ChEBI" id="CHEBI:58405"/>
        <dbReference type="ChEBI" id="CHEBI:60392"/>
        <dbReference type="EC" id="3.6.1.27"/>
    </reaction>
</comment>
<feature type="transmembrane region" description="Helical" evidence="17">
    <location>
        <begin position="99"/>
        <end position="120"/>
    </location>
</feature>
<dbReference type="GO" id="GO:0046677">
    <property type="term" value="P:response to antibiotic"/>
    <property type="evidence" value="ECO:0007669"/>
    <property type="project" value="UniProtKB-UniRule"/>
</dbReference>
<dbReference type="GO" id="GO:0005886">
    <property type="term" value="C:plasma membrane"/>
    <property type="evidence" value="ECO:0007669"/>
    <property type="project" value="UniProtKB-SubCell"/>
</dbReference>